<protein>
    <submittedName>
        <fullName evidence="2">Cytochrome P450</fullName>
    </submittedName>
</protein>
<sequence>MFLLVFILLIIIIALYVKNYYEWVNKYPVAGEKPYPFLGNLLTVPPMDQIHEYFYERSKAIKADVFTVFIPNPVVILTSFDAIKEALVDKGQLTYARPIGYPDKFFQKSPNKGIIFNNGENWQAQRRVSISALRDFGMGKNLMEDRVHRSIDSMIEFVDRNKDKPLNFRWPVQICISNIISDVLFGITHAQEKDDDFEETVNLLEESFRLVRKDKRIYLYCFFNNYPKIISLLERFVNVNGAKEHQTFRTKVAQITKETAKSFVPHTEPTNFVHYYLNKADSMGGDINIEELYEVASDMLIAGLETTTTTTLHGLNHLGANLDKQDKMRDEILSVIGSDALITMKDKIRLPYCTATIMEIQRYGNIVPLNVSHYATADVEVQGVLIPKNTTIFAHIHSVLKYDKDFVDSDKFIPERWLNEDQKSINKTLSEKLIPFSMGKRQCAGEGMAVMELFLLITRLVQKYKFGPPPGRAKPSIEPICGAILKAPEYEFQVTDV</sequence>
<evidence type="ECO:0000313" key="1">
    <source>
        <dbReference type="Proteomes" id="UP000095286"/>
    </source>
</evidence>
<organism evidence="1 2">
    <name type="scientific">Rhabditophanes sp. KR3021</name>
    <dbReference type="NCBI Taxonomy" id="114890"/>
    <lineage>
        <taxon>Eukaryota</taxon>
        <taxon>Metazoa</taxon>
        <taxon>Ecdysozoa</taxon>
        <taxon>Nematoda</taxon>
        <taxon>Chromadorea</taxon>
        <taxon>Rhabditida</taxon>
        <taxon>Tylenchina</taxon>
        <taxon>Panagrolaimomorpha</taxon>
        <taxon>Strongyloidoidea</taxon>
        <taxon>Alloionematidae</taxon>
        <taxon>Rhabditophanes</taxon>
    </lineage>
</organism>
<dbReference type="WBParaSite" id="RSKR_0000917700.1">
    <property type="protein sequence ID" value="RSKR_0000917700.1"/>
    <property type="gene ID" value="RSKR_0000917700"/>
</dbReference>
<reference evidence="2" key="1">
    <citation type="submission" date="2016-11" db="UniProtKB">
        <authorList>
            <consortium name="WormBaseParasite"/>
        </authorList>
    </citation>
    <scope>IDENTIFICATION</scope>
    <source>
        <strain evidence="2">KR3021</strain>
    </source>
</reference>
<accession>A0AC35UAA3</accession>
<evidence type="ECO:0000313" key="2">
    <source>
        <dbReference type="WBParaSite" id="RSKR_0000917700.1"/>
    </source>
</evidence>
<dbReference type="Proteomes" id="UP000095286">
    <property type="component" value="Unplaced"/>
</dbReference>
<name>A0AC35UAA3_9BILA</name>
<proteinExistence type="predicted"/>